<evidence type="ECO:0000313" key="1">
    <source>
        <dbReference type="Proteomes" id="UP000887565"/>
    </source>
</evidence>
<dbReference type="AlphaFoldDB" id="A0A915KA12"/>
<dbReference type="Proteomes" id="UP000887565">
    <property type="component" value="Unplaced"/>
</dbReference>
<organism evidence="1 2">
    <name type="scientific">Romanomermis culicivorax</name>
    <name type="common">Nematode worm</name>
    <dbReference type="NCBI Taxonomy" id="13658"/>
    <lineage>
        <taxon>Eukaryota</taxon>
        <taxon>Metazoa</taxon>
        <taxon>Ecdysozoa</taxon>
        <taxon>Nematoda</taxon>
        <taxon>Enoplea</taxon>
        <taxon>Dorylaimia</taxon>
        <taxon>Mermithida</taxon>
        <taxon>Mermithoidea</taxon>
        <taxon>Mermithidae</taxon>
        <taxon>Romanomermis</taxon>
    </lineage>
</organism>
<keyword evidence="1" id="KW-1185">Reference proteome</keyword>
<reference evidence="2" key="1">
    <citation type="submission" date="2022-11" db="UniProtKB">
        <authorList>
            <consortium name="WormBaseParasite"/>
        </authorList>
    </citation>
    <scope>IDENTIFICATION</scope>
</reference>
<evidence type="ECO:0000313" key="2">
    <source>
        <dbReference type="WBParaSite" id="nRc.2.0.1.t34965-RA"/>
    </source>
</evidence>
<protein>
    <submittedName>
        <fullName evidence="2">Uncharacterized protein</fullName>
    </submittedName>
</protein>
<name>A0A915KA12_ROMCU</name>
<accession>A0A915KA12</accession>
<sequence length="79" mass="8473">MVIASINLTINFFDSGGRRRGRGCGRGGRGRPRGRGRPCRCGNGADIDAAGIIADVGNPIPNGGRGRCRRLRSFAYLLW</sequence>
<proteinExistence type="predicted"/>
<dbReference type="WBParaSite" id="nRc.2.0.1.t34965-RA">
    <property type="protein sequence ID" value="nRc.2.0.1.t34965-RA"/>
    <property type="gene ID" value="nRc.2.0.1.g34965"/>
</dbReference>